<evidence type="ECO:0000313" key="3">
    <source>
        <dbReference type="EMBL" id="VVJ17333.1"/>
    </source>
</evidence>
<dbReference type="PROSITE" id="PS51257">
    <property type="entry name" value="PROKAR_LIPOPROTEIN"/>
    <property type="match status" value="1"/>
</dbReference>
<dbReference type="EMBL" id="CABVGP010000001">
    <property type="protein sequence ID" value="VVJ17333.1"/>
    <property type="molecule type" value="Genomic_DNA"/>
</dbReference>
<name>A0A6I8LK36_9PSEU</name>
<keyword evidence="2" id="KW-0732">Signal</keyword>
<organism evidence="3 4">
    <name type="scientific">Amycolatopsis camponoti</name>
    <dbReference type="NCBI Taxonomy" id="2606593"/>
    <lineage>
        <taxon>Bacteria</taxon>
        <taxon>Bacillati</taxon>
        <taxon>Actinomycetota</taxon>
        <taxon>Actinomycetes</taxon>
        <taxon>Pseudonocardiales</taxon>
        <taxon>Pseudonocardiaceae</taxon>
        <taxon>Amycolatopsis</taxon>
    </lineage>
</organism>
<gene>
    <name evidence="3" type="ORF">AA23TX_02354</name>
</gene>
<evidence type="ECO:0000313" key="4">
    <source>
        <dbReference type="Proteomes" id="UP000399805"/>
    </source>
</evidence>
<feature type="signal peptide" evidence="2">
    <location>
        <begin position="1"/>
        <end position="27"/>
    </location>
</feature>
<reference evidence="3 4" key="1">
    <citation type="submission" date="2019-09" db="EMBL/GenBank/DDBJ databases">
        <authorList>
            <person name="Leyn A S."/>
        </authorList>
    </citation>
    <scope>NUCLEOTIDE SEQUENCE [LARGE SCALE GENOMIC DNA]</scope>
    <source>
        <strain evidence="3">AA231_1</strain>
    </source>
</reference>
<dbReference type="AlphaFoldDB" id="A0A6I8LK36"/>
<keyword evidence="4" id="KW-1185">Reference proteome</keyword>
<proteinExistence type="predicted"/>
<evidence type="ECO:0008006" key="5">
    <source>
        <dbReference type="Google" id="ProtNLM"/>
    </source>
</evidence>
<feature type="chain" id="PRO_5026022905" description="DUF3558 domain-containing protein" evidence="2">
    <location>
        <begin position="28"/>
        <end position="191"/>
    </location>
</feature>
<feature type="region of interest" description="Disordered" evidence="1">
    <location>
        <begin position="26"/>
        <end position="53"/>
    </location>
</feature>
<sequence>MRFLGGILAACLLTGVAACSGGTPAVAPPPATSTPPSSTVSKPKTTAPTFTPAASPASVTAACPFLSAEEIMQALTQVLTGGSTEQDPVQTGVGKAYSCDYGKGLTGSLFVATDSSTPARFLSRSEKDCADVVPMPGIGEGAMHCETKDAGTQIAVAKHSHGQLRTATLFVRSEGRADSYTTLAKLLADRL</sequence>
<dbReference type="Proteomes" id="UP000399805">
    <property type="component" value="Unassembled WGS sequence"/>
</dbReference>
<accession>A0A6I8LK36</accession>
<evidence type="ECO:0000256" key="2">
    <source>
        <dbReference type="SAM" id="SignalP"/>
    </source>
</evidence>
<evidence type="ECO:0000256" key="1">
    <source>
        <dbReference type="SAM" id="MobiDB-lite"/>
    </source>
</evidence>
<protein>
    <recommendedName>
        <fullName evidence="5">DUF3558 domain-containing protein</fullName>
    </recommendedName>
</protein>
<feature type="compositionally biased region" description="Low complexity" evidence="1">
    <location>
        <begin position="34"/>
        <end position="53"/>
    </location>
</feature>
<dbReference type="RefSeq" id="WP_155542521.1">
    <property type="nucleotide sequence ID" value="NZ_CABVGP010000001.1"/>
</dbReference>